<comment type="cofactor">
    <cofactor evidence="1">
        <name>heme</name>
        <dbReference type="ChEBI" id="CHEBI:30413"/>
    </cofactor>
</comment>
<dbReference type="InterPro" id="IPR036396">
    <property type="entry name" value="Cyt_P450_sf"/>
</dbReference>
<keyword evidence="13" id="KW-1133">Transmembrane helix</keyword>
<dbReference type="Gene3D" id="1.10.630.10">
    <property type="entry name" value="Cytochrome P450"/>
    <property type="match status" value="1"/>
</dbReference>
<evidence type="ECO:0000256" key="4">
    <source>
        <dbReference type="ARBA" id="ARBA00010617"/>
    </source>
</evidence>
<reference evidence="14 15" key="1">
    <citation type="submission" date="2024-01" db="EMBL/GenBank/DDBJ databases">
        <title>The genome of the rayed Mediterranean limpet Patella caerulea (Linnaeus, 1758).</title>
        <authorList>
            <person name="Anh-Thu Weber A."/>
            <person name="Halstead-Nussloch G."/>
        </authorList>
    </citation>
    <scope>NUCLEOTIDE SEQUENCE [LARGE SCALE GENOMIC DNA]</scope>
    <source>
        <strain evidence="14">AATW-2023a</strain>
        <tissue evidence="14">Whole specimen</tissue>
    </source>
</reference>
<keyword evidence="15" id="KW-1185">Reference proteome</keyword>
<evidence type="ECO:0008006" key="16">
    <source>
        <dbReference type="Google" id="ProtNLM"/>
    </source>
</evidence>
<dbReference type="SUPFAM" id="SSF48264">
    <property type="entry name" value="Cytochrome P450"/>
    <property type="match status" value="1"/>
</dbReference>
<dbReference type="GO" id="GO:0005789">
    <property type="term" value="C:endoplasmic reticulum membrane"/>
    <property type="evidence" value="ECO:0007669"/>
    <property type="project" value="UniProtKB-SubCell"/>
</dbReference>
<keyword evidence="6" id="KW-0479">Metal-binding</keyword>
<evidence type="ECO:0000256" key="9">
    <source>
        <dbReference type="ARBA" id="ARBA00023002"/>
    </source>
</evidence>
<evidence type="ECO:0000256" key="2">
    <source>
        <dbReference type="ARBA" id="ARBA00004174"/>
    </source>
</evidence>
<evidence type="ECO:0000256" key="10">
    <source>
        <dbReference type="ARBA" id="ARBA00023004"/>
    </source>
</evidence>
<dbReference type="Pfam" id="PF00067">
    <property type="entry name" value="p450"/>
    <property type="match status" value="1"/>
</dbReference>
<dbReference type="FunFam" id="1.10.630.10:FF:000238">
    <property type="entry name" value="Cytochrome P450 2A6"/>
    <property type="match status" value="1"/>
</dbReference>
<dbReference type="PANTHER" id="PTHR24300">
    <property type="entry name" value="CYTOCHROME P450 508A4-RELATED"/>
    <property type="match status" value="1"/>
</dbReference>
<keyword evidence="13" id="KW-0812">Transmembrane</keyword>
<evidence type="ECO:0000256" key="12">
    <source>
        <dbReference type="ARBA" id="ARBA00023136"/>
    </source>
</evidence>
<evidence type="ECO:0000256" key="8">
    <source>
        <dbReference type="ARBA" id="ARBA00022848"/>
    </source>
</evidence>
<evidence type="ECO:0000256" key="11">
    <source>
        <dbReference type="ARBA" id="ARBA00023033"/>
    </source>
</evidence>
<dbReference type="InterPro" id="IPR050182">
    <property type="entry name" value="Cytochrome_P450_fam2"/>
</dbReference>
<keyword evidence="8" id="KW-0492">Microsome</keyword>
<evidence type="ECO:0000256" key="3">
    <source>
        <dbReference type="ARBA" id="ARBA00004406"/>
    </source>
</evidence>
<feature type="transmembrane region" description="Helical" evidence="13">
    <location>
        <begin position="6"/>
        <end position="31"/>
    </location>
</feature>
<evidence type="ECO:0000313" key="15">
    <source>
        <dbReference type="Proteomes" id="UP001347796"/>
    </source>
</evidence>
<dbReference type="GO" id="GO:0016705">
    <property type="term" value="F:oxidoreductase activity, acting on paired donors, with incorporation or reduction of molecular oxygen"/>
    <property type="evidence" value="ECO:0007669"/>
    <property type="project" value="InterPro"/>
</dbReference>
<keyword evidence="11" id="KW-0503">Monooxygenase</keyword>
<evidence type="ECO:0000256" key="7">
    <source>
        <dbReference type="ARBA" id="ARBA00022824"/>
    </source>
</evidence>
<dbReference type="Proteomes" id="UP001347796">
    <property type="component" value="Unassembled WGS sequence"/>
</dbReference>
<name>A0AAN8FWF8_PATCE</name>
<evidence type="ECO:0000256" key="6">
    <source>
        <dbReference type="ARBA" id="ARBA00022723"/>
    </source>
</evidence>
<keyword evidence="10" id="KW-0408">Iron</keyword>
<comment type="subcellular location">
    <subcellularLocation>
        <location evidence="3">Endoplasmic reticulum membrane</location>
        <topology evidence="3">Peripheral membrane protein</topology>
    </subcellularLocation>
    <subcellularLocation>
        <location evidence="2">Microsome membrane</location>
        <topology evidence="2">Peripheral membrane protein</topology>
    </subcellularLocation>
</comment>
<evidence type="ECO:0000313" key="14">
    <source>
        <dbReference type="EMBL" id="KAK6165387.1"/>
    </source>
</evidence>
<keyword evidence="12 13" id="KW-0472">Membrane</keyword>
<dbReference type="InterPro" id="IPR002401">
    <property type="entry name" value="Cyt_P450_E_grp-I"/>
</dbReference>
<evidence type="ECO:0000256" key="5">
    <source>
        <dbReference type="ARBA" id="ARBA00022617"/>
    </source>
</evidence>
<comment type="caution">
    <text evidence="14">The sequence shown here is derived from an EMBL/GenBank/DDBJ whole genome shotgun (WGS) entry which is preliminary data.</text>
</comment>
<dbReference type="EMBL" id="JAZGQO010000021">
    <property type="protein sequence ID" value="KAK6165387.1"/>
    <property type="molecule type" value="Genomic_DNA"/>
</dbReference>
<sequence>MVNLVDILVVFTDVTTILVTLVLLLVIGYVISMRERSGIPPGPPFWPVVGNMLDIRGKLVGKRHKYYAELQEKYGDIFRIYFADQLLIVLNDFESIEEAFVKQQDLFSTRPIEKLWVLNQSGKGGHGIIYANGQEWKDARRMAIRTLRNLGVGKSRLEEKIKEEIEIVIESFNESEGKPINVHEILRKAITNIICIVVFGERYDYGDPEFIQTLNVLEDGFTEMVFYTPVHRFPLLRFIPFIASKMVSVQTAIMEVQQFIAKRIEKRKPVFDQNAINDFIDVYLDMSADGECSTITESNTRRVISDLVFAASETTATTLDWAMLFMVLHPEVQKKMSRGNRQCCR</sequence>
<dbReference type="InterPro" id="IPR001128">
    <property type="entry name" value="Cyt_P450"/>
</dbReference>
<evidence type="ECO:0000256" key="13">
    <source>
        <dbReference type="SAM" id="Phobius"/>
    </source>
</evidence>
<dbReference type="GO" id="GO:0004497">
    <property type="term" value="F:monooxygenase activity"/>
    <property type="evidence" value="ECO:0007669"/>
    <property type="project" value="UniProtKB-KW"/>
</dbReference>
<accession>A0AAN8FWF8</accession>
<dbReference type="PRINTS" id="PR00463">
    <property type="entry name" value="EP450I"/>
</dbReference>
<dbReference type="AlphaFoldDB" id="A0AAN8FWF8"/>
<comment type="similarity">
    <text evidence="4">Belongs to the cytochrome P450 family.</text>
</comment>
<keyword evidence="5" id="KW-0349">Heme</keyword>
<organism evidence="14 15">
    <name type="scientific">Patella caerulea</name>
    <name type="common">Rayed Mediterranean limpet</name>
    <dbReference type="NCBI Taxonomy" id="87958"/>
    <lineage>
        <taxon>Eukaryota</taxon>
        <taxon>Metazoa</taxon>
        <taxon>Spiralia</taxon>
        <taxon>Lophotrochozoa</taxon>
        <taxon>Mollusca</taxon>
        <taxon>Gastropoda</taxon>
        <taxon>Patellogastropoda</taxon>
        <taxon>Patelloidea</taxon>
        <taxon>Patellidae</taxon>
        <taxon>Patella</taxon>
    </lineage>
</organism>
<gene>
    <name evidence="14" type="ORF">SNE40_022323</name>
</gene>
<dbReference type="GO" id="GO:0005506">
    <property type="term" value="F:iron ion binding"/>
    <property type="evidence" value="ECO:0007669"/>
    <property type="project" value="InterPro"/>
</dbReference>
<keyword evidence="9" id="KW-0560">Oxidoreductase</keyword>
<keyword evidence="7" id="KW-0256">Endoplasmic reticulum</keyword>
<protein>
    <recommendedName>
        <fullName evidence="16">Cytochrome P450</fullName>
    </recommendedName>
</protein>
<proteinExistence type="inferred from homology"/>
<evidence type="ECO:0000256" key="1">
    <source>
        <dbReference type="ARBA" id="ARBA00001971"/>
    </source>
</evidence>
<dbReference type="GO" id="GO:0020037">
    <property type="term" value="F:heme binding"/>
    <property type="evidence" value="ECO:0007669"/>
    <property type="project" value="InterPro"/>
</dbReference>